<feature type="non-terminal residue" evidence="9">
    <location>
        <position position="358"/>
    </location>
</feature>
<dbReference type="GO" id="GO:0005886">
    <property type="term" value="C:plasma membrane"/>
    <property type="evidence" value="ECO:0007669"/>
    <property type="project" value="TreeGrafter"/>
</dbReference>
<dbReference type="PANTHER" id="PTHR12483:SF117">
    <property type="entry name" value="COPPER TRANSPORTER 3"/>
    <property type="match status" value="1"/>
</dbReference>
<keyword evidence="5 7" id="KW-0186">Copper</keyword>
<evidence type="ECO:0000313" key="10">
    <source>
        <dbReference type="Proteomes" id="UP000652761"/>
    </source>
</evidence>
<keyword evidence="4 7" id="KW-1133">Transmembrane helix</keyword>
<evidence type="ECO:0000256" key="4">
    <source>
        <dbReference type="ARBA" id="ARBA00022989"/>
    </source>
</evidence>
<comment type="similarity">
    <text evidence="1 7">Belongs to the copper transporter (Ctr) (TC 1.A.56) family. SLC31A subfamily.</text>
</comment>
<dbReference type="GO" id="GO:0005375">
    <property type="term" value="F:copper ion transmembrane transporter activity"/>
    <property type="evidence" value="ECO:0007669"/>
    <property type="project" value="UniProtKB-UniRule"/>
</dbReference>
<evidence type="ECO:0000256" key="3">
    <source>
        <dbReference type="ARBA" id="ARBA00022796"/>
    </source>
</evidence>
<evidence type="ECO:0000256" key="7">
    <source>
        <dbReference type="RuleBase" id="RU367022"/>
    </source>
</evidence>
<dbReference type="Proteomes" id="UP000652761">
    <property type="component" value="Unassembled WGS sequence"/>
</dbReference>
<feature type="non-terminal residue" evidence="9">
    <location>
        <position position="1"/>
    </location>
</feature>
<gene>
    <name evidence="9" type="ORF">Taro_050125</name>
</gene>
<dbReference type="AlphaFoldDB" id="A0A843XCY6"/>
<dbReference type="OrthoDB" id="73901at2759"/>
<feature type="region of interest" description="Disordered" evidence="8">
    <location>
        <begin position="1"/>
        <end position="50"/>
    </location>
</feature>
<keyword evidence="2 7" id="KW-0812">Transmembrane</keyword>
<evidence type="ECO:0000256" key="8">
    <source>
        <dbReference type="SAM" id="MobiDB-lite"/>
    </source>
</evidence>
<feature type="transmembrane region" description="Helical" evidence="7">
    <location>
        <begin position="112"/>
        <end position="131"/>
    </location>
</feature>
<name>A0A843XCY6_COLES</name>
<evidence type="ECO:0000256" key="1">
    <source>
        <dbReference type="ARBA" id="ARBA00006921"/>
    </source>
</evidence>
<evidence type="ECO:0000313" key="9">
    <source>
        <dbReference type="EMBL" id="MQM17155.1"/>
    </source>
</evidence>
<organism evidence="9 10">
    <name type="scientific">Colocasia esculenta</name>
    <name type="common">Wild taro</name>
    <name type="synonym">Arum esculentum</name>
    <dbReference type="NCBI Taxonomy" id="4460"/>
    <lineage>
        <taxon>Eukaryota</taxon>
        <taxon>Viridiplantae</taxon>
        <taxon>Streptophyta</taxon>
        <taxon>Embryophyta</taxon>
        <taxon>Tracheophyta</taxon>
        <taxon>Spermatophyta</taxon>
        <taxon>Magnoliopsida</taxon>
        <taxon>Liliopsida</taxon>
        <taxon>Araceae</taxon>
        <taxon>Aroideae</taxon>
        <taxon>Colocasieae</taxon>
        <taxon>Colocasia</taxon>
    </lineage>
</organism>
<keyword evidence="7" id="KW-0406">Ion transport</keyword>
<dbReference type="InterPro" id="IPR007274">
    <property type="entry name" value="Cop_transporter"/>
</dbReference>
<proteinExistence type="inferred from homology"/>
<feature type="transmembrane region" description="Helical" evidence="7">
    <location>
        <begin position="253"/>
        <end position="281"/>
    </location>
</feature>
<dbReference type="Pfam" id="PF04145">
    <property type="entry name" value="Ctr"/>
    <property type="match status" value="3"/>
</dbReference>
<keyword evidence="10" id="KW-1185">Reference proteome</keyword>
<protein>
    <recommendedName>
        <fullName evidence="7">Copper transport protein</fullName>
    </recommendedName>
</protein>
<evidence type="ECO:0000256" key="2">
    <source>
        <dbReference type="ARBA" id="ARBA00022692"/>
    </source>
</evidence>
<dbReference type="PANTHER" id="PTHR12483">
    <property type="entry name" value="SOLUTE CARRIER FAMILY 31 COPPER TRANSPORTERS"/>
    <property type="match status" value="1"/>
</dbReference>
<reference evidence="9" key="1">
    <citation type="submission" date="2017-07" db="EMBL/GenBank/DDBJ databases">
        <title>Taro Niue Genome Assembly and Annotation.</title>
        <authorList>
            <person name="Atibalentja N."/>
            <person name="Keating K."/>
            <person name="Fields C.J."/>
        </authorList>
    </citation>
    <scope>NUCLEOTIDE SEQUENCE</scope>
    <source>
        <strain evidence="9">Niue_2</strain>
        <tissue evidence="9">Leaf</tissue>
    </source>
</reference>
<evidence type="ECO:0000256" key="5">
    <source>
        <dbReference type="ARBA" id="ARBA00023008"/>
    </source>
</evidence>
<keyword evidence="3 7" id="KW-0187">Copper transport</keyword>
<comment type="subcellular location">
    <subcellularLocation>
        <location evidence="7">Membrane</location>
        <topology evidence="7">Multi-pass membrane protein</topology>
    </subcellularLocation>
</comment>
<dbReference type="EMBL" id="NMUH01007380">
    <property type="protein sequence ID" value="MQM17155.1"/>
    <property type="molecule type" value="Genomic_DNA"/>
</dbReference>
<comment type="caution">
    <text evidence="9">The sequence shown here is derived from an EMBL/GenBank/DDBJ whole genome shotgun (WGS) entry which is preliminary data.</text>
</comment>
<accession>A0A843XCY6</accession>
<keyword evidence="6 7" id="KW-0472">Membrane</keyword>
<keyword evidence="7" id="KW-0813">Transport</keyword>
<sequence>TNDHSGRLHPVTSLSPSPSVYIGASRAIRGERKAKRTRPEEAFRPAGRPPVGTAAAMDMGGMDMGHGGGSSGGSMGGGGGNHMSMSYTHMTFFWGKNSEILFKGWPGSRGGMYALALVVVFVLAFLVEWLSHCRLTRAGWPRAAAGVVQTAVHAVRVGLAYLLMLAVMSFNVGVLIVAIAGHAAGFLLFSGAVFGKPGPGESPDAVAGVPAMNPMAMAPGAPDVHMGGGGMPMAFFWGKDAQVLFSGWPGGRLGAYLLAVFLVFALSFLVESLSFAARLLALPRARGEGAAGSPSGSVSAGLAQTAVHAARVALAYLVMLAVMSFNVGVLLAAVAGHATGFFLLGSGIFRRGANEVKH</sequence>
<feature type="transmembrane region" description="Helical" evidence="7">
    <location>
        <begin position="302"/>
        <end position="323"/>
    </location>
</feature>
<evidence type="ECO:0000256" key="6">
    <source>
        <dbReference type="ARBA" id="ARBA00023136"/>
    </source>
</evidence>